<gene>
    <name evidence="3" type="ORF">PDIGIT_LOCUS7797</name>
</gene>
<evidence type="ECO:0000259" key="2">
    <source>
        <dbReference type="Pfam" id="PF21666"/>
    </source>
</evidence>
<dbReference type="PANTHER" id="PTHR33119:SF1">
    <property type="entry name" value="FE2OG DIOXYGENASE DOMAIN-CONTAINING PROTEIN"/>
    <property type="match status" value="1"/>
</dbReference>
<evidence type="ECO:0000313" key="3">
    <source>
        <dbReference type="EMBL" id="CAI6334731.1"/>
    </source>
</evidence>
<evidence type="ECO:0000259" key="1">
    <source>
        <dbReference type="Pfam" id="PF14033"/>
    </source>
</evidence>
<dbReference type="AlphaFoldDB" id="A0A9W4XRD4"/>
<dbReference type="OrthoDB" id="415532at2759"/>
<organism evidence="3 4">
    <name type="scientific">Periconia digitata</name>
    <dbReference type="NCBI Taxonomy" id="1303443"/>
    <lineage>
        <taxon>Eukaryota</taxon>
        <taxon>Fungi</taxon>
        <taxon>Dikarya</taxon>
        <taxon>Ascomycota</taxon>
        <taxon>Pezizomycotina</taxon>
        <taxon>Dothideomycetes</taxon>
        <taxon>Pleosporomycetidae</taxon>
        <taxon>Pleosporales</taxon>
        <taxon>Massarineae</taxon>
        <taxon>Periconiaceae</taxon>
        <taxon>Periconia</taxon>
    </lineage>
</organism>
<dbReference type="Proteomes" id="UP001152607">
    <property type="component" value="Unassembled WGS sequence"/>
</dbReference>
<accession>A0A9W4XRD4</accession>
<proteinExistence type="predicted"/>
<dbReference type="EMBL" id="CAOQHR010000005">
    <property type="protein sequence ID" value="CAI6334731.1"/>
    <property type="molecule type" value="Genomic_DNA"/>
</dbReference>
<protein>
    <submittedName>
        <fullName evidence="3">Uncharacterized protein</fullName>
    </submittedName>
</protein>
<dbReference type="InterPro" id="IPR025340">
    <property type="entry name" value="DUF4246"/>
</dbReference>
<dbReference type="InterPro" id="IPR049192">
    <property type="entry name" value="DUF4246_C"/>
</dbReference>
<keyword evidence="4" id="KW-1185">Reference proteome</keyword>
<dbReference type="Pfam" id="PF14033">
    <property type="entry name" value="DUF4246"/>
    <property type="match status" value="1"/>
</dbReference>
<reference evidence="3" key="1">
    <citation type="submission" date="2023-01" db="EMBL/GenBank/DDBJ databases">
        <authorList>
            <person name="Van Ghelder C."/>
            <person name="Rancurel C."/>
        </authorList>
    </citation>
    <scope>NUCLEOTIDE SEQUENCE</scope>
    <source>
        <strain evidence="3">CNCM I-4278</strain>
    </source>
</reference>
<dbReference type="PANTHER" id="PTHR33119">
    <property type="entry name" value="IFI3P"/>
    <property type="match status" value="1"/>
</dbReference>
<comment type="caution">
    <text evidence="3">The sequence shown here is derived from an EMBL/GenBank/DDBJ whole genome shotgun (WGS) entry which is preliminary data.</text>
</comment>
<name>A0A9W4XRD4_9PLEO</name>
<sequence>MEEAIAVELTDRPKYPGLGLPLRQMPEGESYAMGASIKCDGAISMMVSVRELAMMVIMDQLSDKVDWHKKVFDEKIVYEWQTEAIAVPDIHWERLAMGGENVYSRNDEDDSATPELKGIIDRETFETIIKELQNKANHFKKTGIIPTLDASSSIAKSDVLVSFQLRESLRVAFQEIKDDRAERRDWYPHMNEIVQNLVDPSMYPLVYGRSRVVKEELVGVGDAIGRWAGKGFLLEKSRSRFETSIPEDLWSDTYQWLPANVAFQKDGTVRFTSYINNLHPVKFDDTYRTMEELVRICLPMWDQCLAIAYDSYDTTAAGRTETRMAYPEDADEEVKKNWIPSDPQECANIPVNWDEHEDHDYDPEWDDEAEKKWELLRKPRIPEVPFEDISYIQEEDQKLANVFNDSGLQIIVKMTSIELTPEKPNFTGSNWLVEGQMNEHIVGTALYYLDIENVTDSQVSFRMSTDSYINEDIDVGKGCYHWLQKIYGTTLYDGSLALQHYGDVQIRPGRLLAFPNNFHHAVSPFSLTDKTKPGHMRYIALWLVDPNQRIISTANVPPQQQDWWIEATLGRNETTRSKAISKMPGEVVELMKDRLAGIDVTAAQPMRLPQELQNMVHEHFCAGDHTSPMTAEEATEHRLKLKEEQDCSAQVRLDEFERDWLLSDQSAFCTLWFDVGFREYKFEYLSLSW</sequence>
<feature type="domain" description="DUF4246" evidence="2">
    <location>
        <begin position="15"/>
        <end position="83"/>
    </location>
</feature>
<dbReference type="Pfam" id="PF21666">
    <property type="entry name" value="DUF4246_N"/>
    <property type="match status" value="1"/>
</dbReference>
<dbReference type="InterPro" id="IPR049207">
    <property type="entry name" value="DUF4246_N"/>
</dbReference>
<evidence type="ECO:0000313" key="4">
    <source>
        <dbReference type="Proteomes" id="UP001152607"/>
    </source>
</evidence>
<feature type="domain" description="DUF4246" evidence="1">
    <location>
        <begin position="123"/>
        <end position="566"/>
    </location>
</feature>